<dbReference type="HOGENOM" id="CLU_1922712_0_0_2"/>
<evidence type="ECO:0000313" key="3">
    <source>
        <dbReference type="EMBL" id="AHG00968.1"/>
    </source>
</evidence>
<dbReference type="EMBL" id="CP007055">
    <property type="protein sequence ID" value="AHG00919.1"/>
    <property type="molecule type" value="Genomic_DNA"/>
</dbReference>
<feature type="compositionally biased region" description="Polar residues" evidence="1">
    <location>
        <begin position="84"/>
        <end position="106"/>
    </location>
</feature>
<feature type="compositionally biased region" description="Basic and acidic residues" evidence="1">
    <location>
        <begin position="22"/>
        <end position="34"/>
    </location>
</feature>
<name>W0JVA0_9EURY</name>
<feature type="region of interest" description="Disordered" evidence="1">
    <location>
        <begin position="1"/>
        <end position="34"/>
    </location>
</feature>
<evidence type="ECO:0000313" key="4">
    <source>
        <dbReference type="Proteomes" id="UP000019024"/>
    </source>
</evidence>
<dbReference type="KEGG" id="hlr:HALLA_12105"/>
<proteinExistence type="predicted"/>
<dbReference type="RefSeq" id="WP_049952649.1">
    <property type="nucleotide sequence ID" value="NZ_CP007055.1"/>
</dbReference>
<reference evidence="3 4" key="1">
    <citation type="submission" date="2014-01" db="EMBL/GenBank/DDBJ databases">
        <authorList>
            <consortium name="DOE Joint Genome Institute"/>
            <person name="Anderson I."/>
            <person name="Huntemann M."/>
            <person name="Han J."/>
            <person name="Chen A."/>
            <person name="Kyrpides N."/>
            <person name="Mavromatis K."/>
            <person name="Markowitz V."/>
            <person name="Palaniappan K."/>
            <person name="Ivanova N."/>
            <person name="Schaumberg A."/>
            <person name="Pati A."/>
            <person name="Liolios K."/>
            <person name="Nordberg H.P."/>
            <person name="Cantor M.N."/>
            <person name="Hua S.X."/>
            <person name="Woyke T."/>
        </authorList>
    </citation>
    <scope>NUCLEOTIDE SEQUENCE [LARGE SCALE GENOMIC DNA]</scope>
    <source>
        <strain evidence="3 4">XH-48</strain>
    </source>
</reference>
<sequence length="131" mass="14540">MSSSDDLPSVAEVEAQYGATEIPKEPDDGEDKSQAELLIEAADRMDRDIFGQQVLYTSRTHGNRKDRIILLAAHKWALREGEAQSESQAGGSVSYNTVTGETQDSLTQTKWGREYLGYLEDQPNIGIFSTR</sequence>
<dbReference type="EMBL" id="CP007055">
    <property type="protein sequence ID" value="AHG00968.1"/>
    <property type="molecule type" value="Genomic_DNA"/>
</dbReference>
<dbReference type="KEGG" id="hlr:HALLA_11805"/>
<evidence type="ECO:0000313" key="2">
    <source>
        <dbReference type="EMBL" id="AHG00919.1"/>
    </source>
</evidence>
<dbReference type="Proteomes" id="UP000019024">
    <property type="component" value="Chromosome"/>
</dbReference>
<dbReference type="GeneID" id="25145187"/>
<evidence type="ECO:0000256" key="1">
    <source>
        <dbReference type="SAM" id="MobiDB-lite"/>
    </source>
</evidence>
<organism evidence="3 4">
    <name type="scientific">Halostagnicola larsenii XH-48</name>
    <dbReference type="NCBI Taxonomy" id="797299"/>
    <lineage>
        <taxon>Archaea</taxon>
        <taxon>Methanobacteriati</taxon>
        <taxon>Methanobacteriota</taxon>
        <taxon>Stenosarchaea group</taxon>
        <taxon>Halobacteria</taxon>
        <taxon>Halobacteriales</taxon>
        <taxon>Natrialbaceae</taxon>
        <taxon>Halostagnicola</taxon>
    </lineage>
</organism>
<keyword evidence="4" id="KW-1185">Reference proteome</keyword>
<accession>W0JVA0</accession>
<protein>
    <submittedName>
        <fullName evidence="3">Uncharacterized protein</fullName>
    </submittedName>
</protein>
<feature type="region of interest" description="Disordered" evidence="1">
    <location>
        <begin position="81"/>
        <end position="106"/>
    </location>
</feature>
<gene>
    <name evidence="2" type="ORF">HALLA_11805</name>
    <name evidence="3" type="ORF">HALLA_12105</name>
</gene>
<dbReference type="AlphaFoldDB" id="W0JVA0"/>
<dbReference type="STRING" id="797299.HALLA_11805"/>